<evidence type="ECO:0000313" key="3">
    <source>
        <dbReference type="Proteomes" id="UP001287356"/>
    </source>
</evidence>
<dbReference type="Pfam" id="PF12937">
    <property type="entry name" value="F-box-like"/>
    <property type="match status" value="1"/>
</dbReference>
<reference evidence="2" key="1">
    <citation type="journal article" date="2023" name="Mol. Phylogenet. Evol.">
        <title>Genome-scale phylogeny and comparative genomics of the fungal order Sordariales.</title>
        <authorList>
            <person name="Hensen N."/>
            <person name="Bonometti L."/>
            <person name="Westerberg I."/>
            <person name="Brannstrom I.O."/>
            <person name="Guillou S."/>
            <person name="Cros-Aarteil S."/>
            <person name="Calhoun S."/>
            <person name="Haridas S."/>
            <person name="Kuo A."/>
            <person name="Mondo S."/>
            <person name="Pangilinan J."/>
            <person name="Riley R."/>
            <person name="LaButti K."/>
            <person name="Andreopoulos B."/>
            <person name="Lipzen A."/>
            <person name="Chen C."/>
            <person name="Yan M."/>
            <person name="Daum C."/>
            <person name="Ng V."/>
            <person name="Clum A."/>
            <person name="Steindorff A."/>
            <person name="Ohm R.A."/>
            <person name="Martin F."/>
            <person name="Silar P."/>
            <person name="Natvig D.O."/>
            <person name="Lalanne C."/>
            <person name="Gautier V."/>
            <person name="Ament-Velasquez S.L."/>
            <person name="Kruys A."/>
            <person name="Hutchinson M.I."/>
            <person name="Powell A.J."/>
            <person name="Barry K."/>
            <person name="Miller A.N."/>
            <person name="Grigoriev I.V."/>
            <person name="Debuchy R."/>
            <person name="Gladieux P."/>
            <person name="Hiltunen Thoren M."/>
            <person name="Johannesson H."/>
        </authorList>
    </citation>
    <scope>NUCLEOTIDE SEQUENCE</scope>
    <source>
        <strain evidence="2">CBS 958.72</strain>
    </source>
</reference>
<dbReference type="EMBL" id="JAULSN010000004">
    <property type="protein sequence ID" value="KAK3374173.1"/>
    <property type="molecule type" value="Genomic_DNA"/>
</dbReference>
<proteinExistence type="predicted"/>
<organism evidence="2 3">
    <name type="scientific">Lasiosphaeria ovina</name>
    <dbReference type="NCBI Taxonomy" id="92902"/>
    <lineage>
        <taxon>Eukaryota</taxon>
        <taxon>Fungi</taxon>
        <taxon>Dikarya</taxon>
        <taxon>Ascomycota</taxon>
        <taxon>Pezizomycotina</taxon>
        <taxon>Sordariomycetes</taxon>
        <taxon>Sordariomycetidae</taxon>
        <taxon>Sordariales</taxon>
        <taxon>Lasiosphaeriaceae</taxon>
        <taxon>Lasiosphaeria</taxon>
    </lineage>
</organism>
<dbReference type="Proteomes" id="UP001287356">
    <property type="component" value="Unassembled WGS sequence"/>
</dbReference>
<dbReference type="InterPro" id="IPR001810">
    <property type="entry name" value="F-box_dom"/>
</dbReference>
<name>A0AAE0N8Q0_9PEZI</name>
<evidence type="ECO:0000313" key="2">
    <source>
        <dbReference type="EMBL" id="KAK3374173.1"/>
    </source>
</evidence>
<feature type="domain" description="F-box" evidence="1">
    <location>
        <begin position="1"/>
        <end position="32"/>
    </location>
</feature>
<reference evidence="2" key="2">
    <citation type="submission" date="2023-06" db="EMBL/GenBank/DDBJ databases">
        <authorList>
            <consortium name="Lawrence Berkeley National Laboratory"/>
            <person name="Haridas S."/>
            <person name="Hensen N."/>
            <person name="Bonometti L."/>
            <person name="Westerberg I."/>
            <person name="Brannstrom I.O."/>
            <person name="Guillou S."/>
            <person name="Cros-Aarteil S."/>
            <person name="Calhoun S."/>
            <person name="Kuo A."/>
            <person name="Mondo S."/>
            <person name="Pangilinan J."/>
            <person name="Riley R."/>
            <person name="Labutti K."/>
            <person name="Andreopoulos B."/>
            <person name="Lipzen A."/>
            <person name="Chen C."/>
            <person name="Yanf M."/>
            <person name="Daum C."/>
            <person name="Ng V."/>
            <person name="Clum A."/>
            <person name="Steindorff A."/>
            <person name="Ohm R."/>
            <person name="Martin F."/>
            <person name="Silar P."/>
            <person name="Natvig D."/>
            <person name="Lalanne C."/>
            <person name="Gautier V."/>
            <person name="Ament-Velasquez S.L."/>
            <person name="Kruys A."/>
            <person name="Hutchinson M.I."/>
            <person name="Powell A.J."/>
            <person name="Barry K."/>
            <person name="Miller A.N."/>
            <person name="Grigoriev I.V."/>
            <person name="Debuchy R."/>
            <person name="Gladieux P."/>
            <person name="Thoren M.H."/>
            <person name="Johannesson H."/>
        </authorList>
    </citation>
    <scope>NUCLEOTIDE SEQUENCE</scope>
    <source>
        <strain evidence="2">CBS 958.72</strain>
    </source>
</reference>
<sequence length="470" mass="52822">MPRFQSLPNEAILQIAGYLDAKDFRSLRAVSKWLSVATTHIFVCRVGSISWLVTRDGLNRLCSIVDQPHLADMIRALRLRTHELCRGSPKPAMRAEDYHSLIPSIISRLHGLEFIDVGDGCLTAHDIDLPLDFCVPGRGPMNYVDSSRYPMKNEMLSKYKMLINGSFRLYTAIFRAVVSTLAREGRAIKGLRIWHSDDKQPSLDIRALSLNPGVPPELGICFESLTSLQLGLNCLDVANTRAHDTPHNRRRLNWLPDFVNLAPNLEALVIRLDQPNTARECRSAMAVFRSLAGRAELPRIRRLTLVNIYVELDDLLGFWRRLQHTLEFVSLQRAVAIGNQDWSQLLPNLNIIYGSSQSTSDKSISQLPPSVNMEFVWLLAAGLGEDHTPAYYTSIAVFDGMGNMPCRRCTATKAFLFLFLCYNPDGRYPGPFDTPSCPHLGIKCSWSRGAESSDIFKGLDRMIVTPVRPI</sequence>
<accession>A0AAE0N8Q0</accession>
<keyword evidence="3" id="KW-1185">Reference proteome</keyword>
<dbReference type="AlphaFoldDB" id="A0AAE0N8Q0"/>
<dbReference type="SUPFAM" id="SSF81383">
    <property type="entry name" value="F-box domain"/>
    <property type="match status" value="1"/>
</dbReference>
<comment type="caution">
    <text evidence="2">The sequence shown here is derived from an EMBL/GenBank/DDBJ whole genome shotgun (WGS) entry which is preliminary data.</text>
</comment>
<protein>
    <recommendedName>
        <fullName evidence="1">F-box domain-containing protein</fullName>
    </recommendedName>
</protein>
<evidence type="ECO:0000259" key="1">
    <source>
        <dbReference type="PROSITE" id="PS50181"/>
    </source>
</evidence>
<gene>
    <name evidence="2" type="ORF">B0T24DRAFT_289118</name>
</gene>
<dbReference type="CDD" id="cd09917">
    <property type="entry name" value="F-box_SF"/>
    <property type="match status" value="1"/>
</dbReference>
<dbReference type="InterPro" id="IPR036047">
    <property type="entry name" value="F-box-like_dom_sf"/>
</dbReference>
<dbReference type="PROSITE" id="PS50181">
    <property type="entry name" value="FBOX"/>
    <property type="match status" value="1"/>
</dbReference>